<dbReference type="Gene3D" id="3.30.2340.10">
    <property type="entry name" value="TruD, insertion domain"/>
    <property type="match status" value="1"/>
</dbReference>
<keyword evidence="2 4" id="KW-0819">tRNA processing</keyword>
<dbReference type="GO" id="GO:0160150">
    <property type="term" value="F:tRNA pseudouridine(13) synthase activity"/>
    <property type="evidence" value="ECO:0007669"/>
    <property type="project" value="UniProtKB-EC"/>
</dbReference>
<evidence type="ECO:0000313" key="7">
    <source>
        <dbReference type="Proteomes" id="UP000321595"/>
    </source>
</evidence>
<feature type="domain" description="TRUD" evidence="5">
    <location>
        <begin position="167"/>
        <end position="320"/>
    </location>
</feature>
<dbReference type="EMBL" id="CP042467">
    <property type="protein sequence ID" value="QED30162.1"/>
    <property type="molecule type" value="Genomic_DNA"/>
</dbReference>
<gene>
    <name evidence="4" type="primary">truD</name>
    <name evidence="6" type="ORF">FRD01_23595</name>
</gene>
<dbReference type="OrthoDB" id="1550679at2"/>
<accession>A0A5B8XW78</accession>
<dbReference type="SUPFAM" id="SSF55120">
    <property type="entry name" value="Pseudouridine synthase"/>
    <property type="match status" value="1"/>
</dbReference>
<protein>
    <recommendedName>
        <fullName evidence="4">tRNA pseudouridine synthase D</fullName>
        <ecNumber evidence="4">5.4.99.27</ecNumber>
    </recommendedName>
    <alternativeName>
        <fullName evidence="4">tRNA pseudouridine(13) synthase</fullName>
    </alternativeName>
    <alternativeName>
        <fullName evidence="4">tRNA pseudouridylate synthase D</fullName>
    </alternativeName>
    <alternativeName>
        <fullName evidence="4">tRNA-uridine isomerase D</fullName>
    </alternativeName>
</protein>
<dbReference type="InterPro" id="IPR001656">
    <property type="entry name" value="PsdUridine_synth_TruD"/>
</dbReference>
<comment type="catalytic activity">
    <reaction evidence="4">
        <text>uridine(13) in tRNA = pseudouridine(13) in tRNA</text>
        <dbReference type="Rhea" id="RHEA:42540"/>
        <dbReference type="Rhea" id="RHEA-COMP:10105"/>
        <dbReference type="Rhea" id="RHEA-COMP:10106"/>
        <dbReference type="ChEBI" id="CHEBI:65314"/>
        <dbReference type="ChEBI" id="CHEBI:65315"/>
        <dbReference type="EC" id="5.4.99.27"/>
    </reaction>
</comment>
<proteinExistence type="inferred from homology"/>
<dbReference type="Proteomes" id="UP000321595">
    <property type="component" value="Chromosome"/>
</dbReference>
<dbReference type="InterPro" id="IPR011760">
    <property type="entry name" value="PsdUridine_synth_TruD_insert"/>
</dbReference>
<evidence type="ECO:0000256" key="3">
    <source>
        <dbReference type="ARBA" id="ARBA00023235"/>
    </source>
</evidence>
<keyword evidence="7" id="KW-1185">Reference proteome</keyword>
<evidence type="ECO:0000256" key="1">
    <source>
        <dbReference type="ARBA" id="ARBA00007953"/>
    </source>
</evidence>
<evidence type="ECO:0000256" key="4">
    <source>
        <dbReference type="HAMAP-Rule" id="MF_01082"/>
    </source>
</evidence>
<organism evidence="6 7">
    <name type="scientific">Microvenator marinus</name>
    <dbReference type="NCBI Taxonomy" id="2600177"/>
    <lineage>
        <taxon>Bacteria</taxon>
        <taxon>Deltaproteobacteria</taxon>
        <taxon>Bradymonadales</taxon>
        <taxon>Microvenatoraceae</taxon>
        <taxon>Microvenator</taxon>
    </lineage>
</organism>
<evidence type="ECO:0000313" key="6">
    <source>
        <dbReference type="EMBL" id="QED30162.1"/>
    </source>
</evidence>
<dbReference type="AlphaFoldDB" id="A0A5B8XW78"/>
<dbReference type="GO" id="GO:0003723">
    <property type="term" value="F:RNA binding"/>
    <property type="evidence" value="ECO:0007669"/>
    <property type="project" value="InterPro"/>
</dbReference>
<dbReference type="PANTHER" id="PTHR47811:SF1">
    <property type="entry name" value="TRNA PSEUDOURIDINE SYNTHASE D"/>
    <property type="match status" value="1"/>
</dbReference>
<dbReference type="HAMAP" id="MF_01082">
    <property type="entry name" value="TruD"/>
    <property type="match status" value="1"/>
</dbReference>
<dbReference type="Pfam" id="PF01142">
    <property type="entry name" value="TruD"/>
    <property type="match status" value="2"/>
</dbReference>
<evidence type="ECO:0000259" key="5">
    <source>
        <dbReference type="PROSITE" id="PS50984"/>
    </source>
</evidence>
<name>A0A5B8XW78_9DELT</name>
<dbReference type="KEGG" id="bbae:FRD01_23595"/>
<comment type="function">
    <text evidence="4">Responsible for synthesis of pseudouridine from uracil-13 in transfer RNAs.</text>
</comment>
<keyword evidence="3 4" id="KW-0413">Isomerase</keyword>
<dbReference type="InterPro" id="IPR050170">
    <property type="entry name" value="TruD_pseudoU_synthase"/>
</dbReference>
<feature type="active site" description="Nucleophile" evidence="4">
    <location>
        <position position="87"/>
    </location>
</feature>
<dbReference type="InterPro" id="IPR020103">
    <property type="entry name" value="PsdUridine_synth_cat_dom_sf"/>
</dbReference>
<sequence length="360" mass="40367">MTDHLDLNTLLATPYLTSDLPGIGGKIRSTMEDFLVDEVPLYLPCGEGEHLYLKVKKSGLNTQDVVKELAQIFNIHPKDFGVAGQKDKYAITQQWISLPFRGTGLETPEEATNIKAEGFEVLEAHLHANKLKMGHLKANRFEITIRTDTPEAPERIESLLDAIRAKGIPNYYGQQRFGNRNNTFIMGWNALVKSEIAPPLRKNSKLKRFALNSVQSAIFNRVLAERVLGDELHKAVPGDILEKKEGGLLRVDEENLAEASGYVQNGEMSPTGPMVGSRMLEPNDEVRRRESAAQADFEVEDSHLEAYRSLLRGERRVLRIVPEDLELLEANAEFIRIGFLLPSGAYATVLLRELMKADTY</sequence>
<dbReference type="InterPro" id="IPR042214">
    <property type="entry name" value="TruD_catalytic"/>
</dbReference>
<dbReference type="InterPro" id="IPR043165">
    <property type="entry name" value="TruD_insert_sf"/>
</dbReference>
<dbReference type="InterPro" id="IPR020119">
    <property type="entry name" value="PsdUridine_synth_TruD_CS"/>
</dbReference>
<dbReference type="PROSITE" id="PS50984">
    <property type="entry name" value="TRUD"/>
    <property type="match status" value="1"/>
</dbReference>
<comment type="similarity">
    <text evidence="1 4">Belongs to the pseudouridine synthase TruD family.</text>
</comment>
<dbReference type="GO" id="GO:0005829">
    <property type="term" value="C:cytosol"/>
    <property type="evidence" value="ECO:0007669"/>
    <property type="project" value="TreeGrafter"/>
</dbReference>
<dbReference type="Gene3D" id="3.30.2350.20">
    <property type="entry name" value="TruD, catalytic domain"/>
    <property type="match status" value="1"/>
</dbReference>
<dbReference type="RefSeq" id="WP_146963608.1">
    <property type="nucleotide sequence ID" value="NZ_CP042467.1"/>
</dbReference>
<dbReference type="PROSITE" id="PS01268">
    <property type="entry name" value="UPF0024"/>
    <property type="match status" value="1"/>
</dbReference>
<dbReference type="GO" id="GO:0031119">
    <property type="term" value="P:tRNA pseudouridine synthesis"/>
    <property type="evidence" value="ECO:0007669"/>
    <property type="project" value="UniProtKB-UniRule"/>
</dbReference>
<evidence type="ECO:0000256" key="2">
    <source>
        <dbReference type="ARBA" id="ARBA00022694"/>
    </source>
</evidence>
<dbReference type="EC" id="5.4.99.27" evidence="4"/>
<reference evidence="6 7" key="1">
    <citation type="submission" date="2019-08" db="EMBL/GenBank/DDBJ databases">
        <authorList>
            <person name="Liang Q."/>
        </authorList>
    </citation>
    <scope>NUCLEOTIDE SEQUENCE [LARGE SCALE GENOMIC DNA]</scope>
    <source>
        <strain evidence="6 7">V1718</strain>
    </source>
</reference>
<dbReference type="PANTHER" id="PTHR47811">
    <property type="entry name" value="TRNA PSEUDOURIDINE SYNTHASE D"/>
    <property type="match status" value="1"/>
</dbReference>